<evidence type="ECO:0000313" key="2">
    <source>
        <dbReference type="EMBL" id="QSF46197.1"/>
    </source>
</evidence>
<evidence type="ECO:0000313" key="3">
    <source>
        <dbReference type="Proteomes" id="UP000663452"/>
    </source>
</evidence>
<dbReference type="RefSeq" id="WP_206103691.1">
    <property type="nucleotide sequence ID" value="NZ_CP070969.1"/>
</dbReference>
<evidence type="ECO:0000256" key="1">
    <source>
        <dbReference type="SAM" id="MobiDB-lite"/>
    </source>
</evidence>
<accession>A0ABX7LDJ3</accession>
<reference evidence="2 3" key="1">
    <citation type="submission" date="2021-02" db="EMBL/GenBank/DDBJ databases">
        <title>Paenibacillus tianjinensis sp. nov.</title>
        <authorList>
            <person name="Liu H."/>
        </authorList>
    </citation>
    <scope>NUCLEOTIDE SEQUENCE [LARGE SCALE GENOMIC DNA]</scope>
    <source>
        <strain evidence="2 3">TB2019</strain>
    </source>
</reference>
<feature type="region of interest" description="Disordered" evidence="1">
    <location>
        <begin position="32"/>
        <end position="58"/>
    </location>
</feature>
<evidence type="ECO:0008006" key="4">
    <source>
        <dbReference type="Google" id="ProtNLM"/>
    </source>
</evidence>
<keyword evidence="3" id="KW-1185">Reference proteome</keyword>
<protein>
    <recommendedName>
        <fullName evidence="4">Aldo/keto reductase</fullName>
    </recommendedName>
</protein>
<organism evidence="2 3">
    <name type="scientific">Paenibacillus tianjinensis</name>
    <dbReference type="NCBI Taxonomy" id="2810347"/>
    <lineage>
        <taxon>Bacteria</taxon>
        <taxon>Bacillati</taxon>
        <taxon>Bacillota</taxon>
        <taxon>Bacilli</taxon>
        <taxon>Bacillales</taxon>
        <taxon>Paenibacillaceae</taxon>
        <taxon>Paenibacillus</taxon>
    </lineage>
</organism>
<dbReference type="EMBL" id="CP070969">
    <property type="protein sequence ID" value="QSF46197.1"/>
    <property type="molecule type" value="Genomic_DNA"/>
</dbReference>
<dbReference type="Proteomes" id="UP000663452">
    <property type="component" value="Chromosome"/>
</dbReference>
<feature type="compositionally biased region" description="Polar residues" evidence="1">
    <location>
        <begin position="32"/>
        <end position="45"/>
    </location>
</feature>
<feature type="compositionally biased region" description="Basic residues" evidence="1">
    <location>
        <begin position="46"/>
        <end position="58"/>
    </location>
</feature>
<gene>
    <name evidence="2" type="ORF">JRJ22_06210</name>
</gene>
<name>A0ABX7LDJ3_9BACL</name>
<sequence>MNKNIKARNGVLIPKLGFGVYKIPKGQAFEQSNGEAIRGQQSSATWRRKKRSNKPAES</sequence>
<proteinExistence type="predicted"/>